<evidence type="ECO:0000313" key="2">
    <source>
        <dbReference type="Proteomes" id="UP000079169"/>
    </source>
</evidence>
<dbReference type="Proteomes" id="UP000079169">
    <property type="component" value="Unplaced"/>
</dbReference>
<organism evidence="2 3">
    <name type="scientific">Diaphorina citri</name>
    <name type="common">Asian citrus psyllid</name>
    <dbReference type="NCBI Taxonomy" id="121845"/>
    <lineage>
        <taxon>Eukaryota</taxon>
        <taxon>Metazoa</taxon>
        <taxon>Ecdysozoa</taxon>
        <taxon>Arthropoda</taxon>
        <taxon>Hexapoda</taxon>
        <taxon>Insecta</taxon>
        <taxon>Pterygota</taxon>
        <taxon>Neoptera</taxon>
        <taxon>Paraneoptera</taxon>
        <taxon>Hemiptera</taxon>
        <taxon>Sternorrhyncha</taxon>
        <taxon>Psylloidea</taxon>
        <taxon>Psyllidae</taxon>
        <taxon>Diaphorininae</taxon>
        <taxon>Diaphorina</taxon>
    </lineage>
</organism>
<gene>
    <name evidence="3" type="primary">LOC103509090</name>
</gene>
<keyword evidence="1" id="KW-1133">Transmembrane helix</keyword>
<dbReference type="GeneID" id="103509090"/>
<dbReference type="AlphaFoldDB" id="A0A1S3D0V0"/>
<dbReference type="STRING" id="121845.A0A1S3D0V0"/>
<evidence type="ECO:0000313" key="3">
    <source>
        <dbReference type="RefSeq" id="XP_008471900.1"/>
    </source>
</evidence>
<name>A0A1S3D0V0_DIACI</name>
<keyword evidence="1" id="KW-0472">Membrane</keyword>
<dbReference type="PaxDb" id="121845-A0A1S3D0V0"/>
<protein>
    <submittedName>
        <fullName evidence="3">Receptor expression-enhancing protein 6-like</fullName>
    </submittedName>
</protein>
<feature type="transmembrane region" description="Helical" evidence="1">
    <location>
        <begin position="43"/>
        <end position="71"/>
    </location>
</feature>
<proteinExistence type="predicted"/>
<reference evidence="3" key="1">
    <citation type="submission" date="2025-08" db="UniProtKB">
        <authorList>
            <consortium name="RefSeq"/>
        </authorList>
    </citation>
    <scope>IDENTIFICATION</scope>
</reference>
<sequence>MSFDSINLYRSSIENILNDKSQVWHPCLCIVEQKCGISKTNMFLVVCFLLVIYLMFGMGAALLCNLIGFIYPACQTVKTMCSPNLAKN</sequence>
<keyword evidence="2" id="KW-1185">Reference proteome</keyword>
<evidence type="ECO:0000256" key="1">
    <source>
        <dbReference type="SAM" id="Phobius"/>
    </source>
</evidence>
<dbReference type="KEGG" id="dci:103509090"/>
<dbReference type="RefSeq" id="XP_008471900.1">
    <property type="nucleotide sequence ID" value="XM_008473678.3"/>
</dbReference>
<dbReference type="OMA" id="CGISKTN"/>
<keyword evidence="1" id="KW-0812">Transmembrane</keyword>
<accession>A0A1S3D0V0</accession>